<dbReference type="EMBL" id="AJYQ02000020">
    <property type="protein sequence ID" value="OEE37326.1"/>
    <property type="molecule type" value="Genomic_DNA"/>
</dbReference>
<evidence type="ECO:0000313" key="1">
    <source>
        <dbReference type="EMBL" id="OEE37326.1"/>
    </source>
</evidence>
<dbReference type="RefSeq" id="WP_017041806.1">
    <property type="nucleotide sequence ID" value="NZ_AJYQ02000020.1"/>
</dbReference>
<comment type="caution">
    <text evidence="1">The sequence shown here is derived from an EMBL/GenBank/DDBJ whole genome shotgun (WGS) entry which is preliminary data.</text>
</comment>
<proteinExistence type="predicted"/>
<sequence>MMYNNSYSAIIGESQKFQAITLRTDTQSFPSLYCLERKAVVGLRENSPLDLEGGMNAMNDLASQSTPFVVGTRAYFFPVRFLTGKTYKLGAKPARKYYGYEKLVERSQIIIYSNVTGVIEAIASNLNEEARLIDKMEKEQNRTDLQGILKFDFLQEECESIRDIIGCRYDELTRTVEETGLPQ</sequence>
<dbReference type="Proteomes" id="UP000094741">
    <property type="component" value="Unassembled WGS sequence"/>
</dbReference>
<organism evidence="1 2">
    <name type="scientific">Vibrio genomosp. F10 str. ZF-129</name>
    <dbReference type="NCBI Taxonomy" id="1187848"/>
    <lineage>
        <taxon>Bacteria</taxon>
        <taxon>Pseudomonadati</taxon>
        <taxon>Pseudomonadota</taxon>
        <taxon>Gammaproteobacteria</taxon>
        <taxon>Vibrionales</taxon>
        <taxon>Vibrionaceae</taxon>
        <taxon>Vibrio</taxon>
    </lineage>
</organism>
<reference evidence="1 2" key="1">
    <citation type="journal article" date="2012" name="Science">
        <title>Ecological populations of bacteria act as socially cohesive units of antibiotic production and resistance.</title>
        <authorList>
            <person name="Cordero O.X."/>
            <person name="Wildschutte H."/>
            <person name="Kirkup B."/>
            <person name="Proehl S."/>
            <person name="Ngo L."/>
            <person name="Hussain F."/>
            <person name="Le Roux F."/>
            <person name="Mincer T."/>
            <person name="Polz M.F."/>
        </authorList>
    </citation>
    <scope>NUCLEOTIDE SEQUENCE [LARGE SCALE GENOMIC DNA]</scope>
    <source>
        <strain evidence="1 2">ZF-129</strain>
    </source>
</reference>
<gene>
    <name evidence="1" type="ORF">A1QO_04260</name>
</gene>
<dbReference type="AlphaFoldDB" id="A0A1E5BIR5"/>
<accession>A0A1E5BIR5</accession>
<evidence type="ECO:0000313" key="2">
    <source>
        <dbReference type="Proteomes" id="UP000094741"/>
    </source>
</evidence>
<name>A0A1E5BIR5_9VIBR</name>
<protein>
    <submittedName>
        <fullName evidence="1">Uncharacterized protein</fullName>
    </submittedName>
</protein>
<dbReference type="STRING" id="1187848.A1QO_04260"/>